<dbReference type="InterPro" id="IPR013187">
    <property type="entry name" value="F-box-assoc_dom_typ3"/>
</dbReference>
<dbReference type="Proteomes" id="UP000316621">
    <property type="component" value="Chromosome 4"/>
</dbReference>
<dbReference type="InterPro" id="IPR017451">
    <property type="entry name" value="F-box-assoc_interact_dom"/>
</dbReference>
<reference evidence="2 3" key="1">
    <citation type="journal article" date="2018" name="Science">
        <title>The opium poppy genome and morphinan production.</title>
        <authorList>
            <person name="Guo L."/>
            <person name="Winzer T."/>
            <person name="Yang X."/>
            <person name="Li Y."/>
            <person name="Ning Z."/>
            <person name="He Z."/>
            <person name="Teodor R."/>
            <person name="Lu Y."/>
            <person name="Bowser T.A."/>
            <person name="Graham I.A."/>
            <person name="Ye K."/>
        </authorList>
    </citation>
    <scope>NUCLEOTIDE SEQUENCE [LARGE SCALE GENOMIC DNA]</scope>
    <source>
        <strain evidence="3">cv. HN1</strain>
        <tissue evidence="2">Leaves</tissue>
    </source>
</reference>
<dbReference type="SUPFAM" id="SSF81383">
    <property type="entry name" value="F-box domain"/>
    <property type="match status" value="1"/>
</dbReference>
<evidence type="ECO:0000313" key="3">
    <source>
        <dbReference type="Proteomes" id="UP000316621"/>
    </source>
</evidence>
<dbReference type="AlphaFoldDB" id="A0A4Y7JB14"/>
<evidence type="ECO:0000313" key="2">
    <source>
        <dbReference type="EMBL" id="RZC57696.1"/>
    </source>
</evidence>
<protein>
    <recommendedName>
        <fullName evidence="1">F-box associated beta-propeller type 3 domain-containing protein</fullName>
    </recommendedName>
</protein>
<evidence type="ECO:0000259" key="1">
    <source>
        <dbReference type="Pfam" id="PF08268"/>
    </source>
</evidence>
<dbReference type="PANTHER" id="PTHR31111:SF136">
    <property type="entry name" value="F-BOX ASSOCIATED DOMAIN-CONTAINING PROTEIN"/>
    <property type="match status" value="1"/>
</dbReference>
<dbReference type="Gramene" id="RZC57696">
    <property type="protein sequence ID" value="RZC57696"/>
    <property type="gene ID" value="C5167_005002"/>
</dbReference>
<gene>
    <name evidence="2" type="ORF">C5167_005002</name>
</gene>
<keyword evidence="3" id="KW-1185">Reference proteome</keyword>
<organism evidence="2 3">
    <name type="scientific">Papaver somniferum</name>
    <name type="common">Opium poppy</name>
    <dbReference type="NCBI Taxonomy" id="3469"/>
    <lineage>
        <taxon>Eukaryota</taxon>
        <taxon>Viridiplantae</taxon>
        <taxon>Streptophyta</taxon>
        <taxon>Embryophyta</taxon>
        <taxon>Tracheophyta</taxon>
        <taxon>Spermatophyta</taxon>
        <taxon>Magnoliopsida</taxon>
        <taxon>Ranunculales</taxon>
        <taxon>Papaveraceae</taxon>
        <taxon>Papaveroideae</taxon>
        <taxon>Papaver</taxon>
    </lineage>
</organism>
<dbReference type="InterPro" id="IPR036047">
    <property type="entry name" value="F-box-like_dom_sf"/>
</dbReference>
<feature type="domain" description="F-box associated beta-propeller type 3" evidence="1">
    <location>
        <begin position="62"/>
        <end position="228"/>
    </location>
</feature>
<dbReference type="EMBL" id="CM010718">
    <property type="protein sequence ID" value="RZC57696.1"/>
    <property type="molecule type" value="Genomic_DNA"/>
</dbReference>
<dbReference type="PANTHER" id="PTHR31111">
    <property type="entry name" value="BNAA05G37150D PROTEIN-RELATED"/>
    <property type="match status" value="1"/>
</dbReference>
<proteinExistence type="predicted"/>
<sequence>MKRLKRCTVIDQVLELPSLENFDVDILCEILSRVPARSIVWSCKHWLSLIRSPHFVESHREDNTWRKTVERPPCISETSVTVNGSIYWMDGGNLWATLAYYRSLVAFDIGSEKFRVISLPKSFRSGTVKLLEVDGCIAILHKMCDFKVKLWIFKDDKDNGSWIEEIILMPSDWDGTNLYQSIQQIPGTDIIILKAKGTYDAPRHFISLYHYDRRMQTFKKVKIVGLPAVMTSPLVSFSLPNSRATSPPIDYGFFTMIESLAPVQKQQQD</sequence>
<name>A0A4Y7JB14_PAPSO</name>
<accession>A0A4Y7JB14</accession>
<dbReference type="NCBIfam" id="TIGR01640">
    <property type="entry name" value="F_box_assoc_1"/>
    <property type="match status" value="1"/>
</dbReference>
<dbReference type="Pfam" id="PF08268">
    <property type="entry name" value="FBA_3"/>
    <property type="match status" value="1"/>
</dbReference>